<proteinExistence type="predicted"/>
<name>A7I1A9_CAMHC</name>
<dbReference type="CDD" id="cd02440">
    <property type="entry name" value="AdoMet_MTases"/>
    <property type="match status" value="1"/>
</dbReference>
<dbReference type="EMBL" id="CP000776">
    <property type="protein sequence ID" value="ABS52106.1"/>
    <property type="molecule type" value="Genomic_DNA"/>
</dbReference>
<dbReference type="KEGG" id="cha:CHAB381_0720"/>
<keyword evidence="1 3" id="KW-0489">Methyltransferase</keyword>
<sequence length="193" mass="21632">MLNAVISSGIFRGKKLTLPSLATTRSTKNIVKGSFFDTIRFKLSGRVFIECFGGSGVMALEALSNGAKAVIAIEKDKKAYEILKQNFIKITGADFGENRAILGDCFEKLPQCLSKSEDEIILYFDPPFEIRRGFDGIYDKILTLMADVSEFKNVKMICIEHMSKIKIPSEIADFECIKMRKFGATSLSYLERK</sequence>
<dbReference type="Proteomes" id="UP000002407">
    <property type="component" value="Chromosome"/>
</dbReference>
<dbReference type="SUPFAM" id="SSF53335">
    <property type="entry name" value="S-adenosyl-L-methionine-dependent methyltransferases"/>
    <property type="match status" value="1"/>
</dbReference>
<keyword evidence="4" id="KW-1185">Reference proteome</keyword>
<dbReference type="PANTHER" id="PTHR43542">
    <property type="entry name" value="METHYLTRANSFERASE"/>
    <property type="match status" value="1"/>
</dbReference>
<dbReference type="GO" id="GO:0008168">
    <property type="term" value="F:methyltransferase activity"/>
    <property type="evidence" value="ECO:0007669"/>
    <property type="project" value="UniProtKB-KW"/>
</dbReference>
<dbReference type="OrthoDB" id="9803017at2"/>
<evidence type="ECO:0000256" key="1">
    <source>
        <dbReference type="ARBA" id="ARBA00022603"/>
    </source>
</evidence>
<dbReference type="AlphaFoldDB" id="A7I1A9"/>
<dbReference type="HOGENOM" id="CLU_075826_0_1_7"/>
<evidence type="ECO:0000313" key="3">
    <source>
        <dbReference type="EMBL" id="ABS52106.1"/>
    </source>
</evidence>
<gene>
    <name evidence="3" type="ordered locus">CHAB381_0720</name>
</gene>
<dbReference type="Gene3D" id="3.40.50.150">
    <property type="entry name" value="Vaccinia Virus protein VP39"/>
    <property type="match status" value="1"/>
</dbReference>
<dbReference type="InterPro" id="IPR004398">
    <property type="entry name" value="RNA_MeTrfase_RsmD"/>
</dbReference>
<dbReference type="PANTHER" id="PTHR43542:SF1">
    <property type="entry name" value="METHYLTRANSFERASE"/>
    <property type="match status" value="1"/>
</dbReference>
<dbReference type="PIRSF" id="PIRSF004553">
    <property type="entry name" value="CHP00095"/>
    <property type="match status" value="1"/>
</dbReference>
<evidence type="ECO:0000313" key="4">
    <source>
        <dbReference type="Proteomes" id="UP000002407"/>
    </source>
</evidence>
<dbReference type="GO" id="GO:0031167">
    <property type="term" value="P:rRNA methylation"/>
    <property type="evidence" value="ECO:0007669"/>
    <property type="project" value="InterPro"/>
</dbReference>
<dbReference type="InterPro" id="IPR029063">
    <property type="entry name" value="SAM-dependent_MTases_sf"/>
</dbReference>
<dbReference type="NCBIfam" id="TIGR00095">
    <property type="entry name" value="16S rRNA (guanine(966)-N(2))-methyltransferase RsmD"/>
    <property type="match status" value="1"/>
</dbReference>
<organism evidence="3 4">
    <name type="scientific">Campylobacter hominis (strain ATCC BAA-381 / DSM 21671 / CCUG 45161 / LMG 19568 / NCTC 13146 / CH001A)</name>
    <dbReference type="NCBI Taxonomy" id="360107"/>
    <lineage>
        <taxon>Bacteria</taxon>
        <taxon>Pseudomonadati</taxon>
        <taxon>Campylobacterota</taxon>
        <taxon>Epsilonproteobacteria</taxon>
        <taxon>Campylobacterales</taxon>
        <taxon>Campylobacteraceae</taxon>
        <taxon>Campylobacter</taxon>
    </lineage>
</organism>
<evidence type="ECO:0000256" key="2">
    <source>
        <dbReference type="ARBA" id="ARBA00022679"/>
    </source>
</evidence>
<dbReference type="Pfam" id="PF03602">
    <property type="entry name" value="Cons_hypoth95"/>
    <property type="match status" value="1"/>
</dbReference>
<keyword evidence="2 3" id="KW-0808">Transferase</keyword>
<dbReference type="eggNOG" id="COG0742">
    <property type="taxonomic scope" value="Bacteria"/>
</dbReference>
<accession>A7I1A9</accession>
<dbReference type="STRING" id="360107.CHAB381_0720"/>
<dbReference type="RefSeq" id="WP_012108588.1">
    <property type="nucleotide sequence ID" value="NC_009714.1"/>
</dbReference>
<protein>
    <submittedName>
        <fullName evidence="3">Putative methyltransferase</fullName>
    </submittedName>
</protein>
<reference evidence="4" key="1">
    <citation type="submission" date="2007-07" db="EMBL/GenBank/DDBJ databases">
        <title>Complete genome sequence of Campylobacter hominis ATCC BAA-381, a commensal isolated from the human gastrointestinal tract.</title>
        <authorList>
            <person name="Fouts D.E."/>
            <person name="Mongodin E.F."/>
            <person name="Puiu D."/>
            <person name="Sebastian Y."/>
            <person name="Miller W.G."/>
            <person name="Mandrell R.E."/>
            <person name="Nelson K.E."/>
        </authorList>
    </citation>
    <scope>NUCLEOTIDE SEQUENCE [LARGE SCALE GENOMIC DNA]</scope>
    <source>
        <strain evidence="4">ATCC BAA-381 / DSM 21671 / CCUG 45161 / LMG 19568 / NCTC 13146 / CH001A</strain>
    </source>
</reference>